<comment type="caution">
    <text evidence="1">The sequence shown here is derived from an EMBL/GenBank/DDBJ whole genome shotgun (WGS) entry which is preliminary data.</text>
</comment>
<gene>
    <name evidence="1" type="ORF">ACFQRI_11340</name>
</gene>
<sequence length="72" mass="7530">MIHPVHDEITSVPAADAVEQHQLTDPIEIATTAQHVPPPGEADPADVAEQSKVVALDDELRAATAGADETPE</sequence>
<accession>A0ABW2LHM5</accession>
<proteinExistence type="predicted"/>
<keyword evidence="2" id="KW-1185">Reference proteome</keyword>
<dbReference type="RefSeq" id="WP_380667463.1">
    <property type="nucleotide sequence ID" value="NZ_JBHTCJ010000005.1"/>
</dbReference>
<evidence type="ECO:0000313" key="2">
    <source>
        <dbReference type="Proteomes" id="UP001596504"/>
    </source>
</evidence>
<dbReference type="EMBL" id="JBHTCJ010000005">
    <property type="protein sequence ID" value="MFC7342007.1"/>
    <property type="molecule type" value="Genomic_DNA"/>
</dbReference>
<evidence type="ECO:0000313" key="1">
    <source>
        <dbReference type="EMBL" id="MFC7342007.1"/>
    </source>
</evidence>
<name>A0ABW2LHM5_9PSEU</name>
<dbReference type="Proteomes" id="UP001596504">
    <property type="component" value="Unassembled WGS sequence"/>
</dbReference>
<protein>
    <submittedName>
        <fullName evidence="1">Uncharacterized protein</fullName>
    </submittedName>
</protein>
<organism evidence="1 2">
    <name type="scientific">Saccharopolyspora griseoalba</name>
    <dbReference type="NCBI Taxonomy" id="1431848"/>
    <lineage>
        <taxon>Bacteria</taxon>
        <taxon>Bacillati</taxon>
        <taxon>Actinomycetota</taxon>
        <taxon>Actinomycetes</taxon>
        <taxon>Pseudonocardiales</taxon>
        <taxon>Pseudonocardiaceae</taxon>
        <taxon>Saccharopolyspora</taxon>
    </lineage>
</organism>
<reference evidence="2" key="1">
    <citation type="journal article" date="2019" name="Int. J. Syst. Evol. Microbiol.">
        <title>The Global Catalogue of Microorganisms (GCM) 10K type strain sequencing project: providing services to taxonomists for standard genome sequencing and annotation.</title>
        <authorList>
            <consortium name="The Broad Institute Genomics Platform"/>
            <consortium name="The Broad Institute Genome Sequencing Center for Infectious Disease"/>
            <person name="Wu L."/>
            <person name="Ma J."/>
        </authorList>
    </citation>
    <scope>NUCLEOTIDE SEQUENCE [LARGE SCALE GENOMIC DNA]</scope>
    <source>
        <strain evidence="2">WLHS5</strain>
    </source>
</reference>